<protein>
    <recommendedName>
        <fullName evidence="4">Extracellular solute-binding protein</fullName>
    </recommendedName>
</protein>
<dbReference type="PANTHER" id="PTHR43649:SF12">
    <property type="entry name" value="DIACETYLCHITOBIOSE BINDING PROTEIN DASA"/>
    <property type="match status" value="1"/>
</dbReference>
<dbReference type="RefSeq" id="WP_158321523.1">
    <property type="nucleotide sequence ID" value="NZ_BORB01000022.1"/>
</dbReference>
<keyword evidence="3" id="KW-1185">Reference proteome</keyword>
<feature type="chain" id="PRO_5046653364" description="Extracellular solute-binding protein" evidence="1">
    <location>
        <begin position="21"/>
        <end position="442"/>
    </location>
</feature>
<dbReference type="Proteomes" id="UP000679950">
    <property type="component" value="Unassembled WGS sequence"/>
</dbReference>
<accession>A0ABQ4KLR0</accession>
<sequence length="442" mass="50565">MKVFKWPTITLLIFMSLLLAACTSKTNGPEESGENENVEPEPITLKFLHAHGIDDEGFEKQYKNPIEDEFPYITIERIDTGDLDELIAKDEMPDIYFVENPVNIKNYIENELVLDLSDLIEKHDFDLNRIQPNILSEHRTFSDGNLYTIPLSLGLTALHYNKDIFDLFGVEYPTDHMTWDEVVSLAEKVTGEREGVQYHGLQPAFPSILYDQRGITFVDPDTDESRIMNDEFREEFVKVLQTMERLASIPGNIPKEESDAFLFEWGDQFISGRNVAMLPLWQLIEWYTSDETFNFDIVTYPEWEDLPGITRPSKAFSLGVTATSEYPDDAFKVIAYLLSDEKQIEWAKAGQASALNDSEINKHLFEDLIEERPHAGDLNIEALTKQTPSAGSDHYSEYEHLAGGIYDNMVREIVEEGKDINTVLREGDEALTILLEDEKAKK</sequence>
<keyword evidence="1" id="KW-0732">Signal</keyword>
<comment type="caution">
    <text evidence="2">The sequence shown here is derived from an EMBL/GenBank/DDBJ whole genome shotgun (WGS) entry which is preliminary data.</text>
</comment>
<dbReference type="PROSITE" id="PS51257">
    <property type="entry name" value="PROKAR_LIPOPROTEIN"/>
    <property type="match status" value="1"/>
</dbReference>
<gene>
    <name evidence="2" type="ORF">J8TS2_26520</name>
</gene>
<organism evidence="2 3">
    <name type="scientific">Lederbergia ruris</name>
    <dbReference type="NCBI Taxonomy" id="217495"/>
    <lineage>
        <taxon>Bacteria</taxon>
        <taxon>Bacillati</taxon>
        <taxon>Bacillota</taxon>
        <taxon>Bacilli</taxon>
        <taxon>Bacillales</taxon>
        <taxon>Bacillaceae</taxon>
        <taxon>Lederbergia</taxon>
    </lineage>
</organism>
<feature type="signal peptide" evidence="1">
    <location>
        <begin position="1"/>
        <end position="20"/>
    </location>
</feature>
<evidence type="ECO:0000313" key="3">
    <source>
        <dbReference type="Proteomes" id="UP000679950"/>
    </source>
</evidence>
<dbReference type="Gene3D" id="3.40.190.10">
    <property type="entry name" value="Periplasmic binding protein-like II"/>
    <property type="match status" value="1"/>
</dbReference>
<evidence type="ECO:0008006" key="4">
    <source>
        <dbReference type="Google" id="ProtNLM"/>
    </source>
</evidence>
<reference evidence="2 3" key="1">
    <citation type="submission" date="2021-03" db="EMBL/GenBank/DDBJ databases">
        <title>Antimicrobial resistance genes in bacteria isolated from Japanese honey, and their potential for conferring macrolide and lincosamide resistance in the American foulbrood pathogen Paenibacillus larvae.</title>
        <authorList>
            <person name="Okamoto M."/>
            <person name="Kumagai M."/>
            <person name="Kanamori H."/>
            <person name="Takamatsu D."/>
        </authorList>
    </citation>
    <scope>NUCLEOTIDE SEQUENCE [LARGE SCALE GENOMIC DNA]</scope>
    <source>
        <strain evidence="2 3">J8TS2</strain>
    </source>
</reference>
<dbReference type="PANTHER" id="PTHR43649">
    <property type="entry name" value="ARABINOSE-BINDING PROTEIN-RELATED"/>
    <property type="match status" value="1"/>
</dbReference>
<dbReference type="InterPro" id="IPR006059">
    <property type="entry name" value="SBP"/>
</dbReference>
<dbReference type="SUPFAM" id="SSF53850">
    <property type="entry name" value="Periplasmic binding protein-like II"/>
    <property type="match status" value="1"/>
</dbReference>
<dbReference type="Pfam" id="PF01547">
    <property type="entry name" value="SBP_bac_1"/>
    <property type="match status" value="1"/>
</dbReference>
<evidence type="ECO:0000256" key="1">
    <source>
        <dbReference type="SAM" id="SignalP"/>
    </source>
</evidence>
<dbReference type="EMBL" id="BORB01000022">
    <property type="protein sequence ID" value="GIN58333.1"/>
    <property type="molecule type" value="Genomic_DNA"/>
</dbReference>
<proteinExistence type="predicted"/>
<dbReference type="InterPro" id="IPR050490">
    <property type="entry name" value="Bact_solute-bd_prot1"/>
</dbReference>
<evidence type="ECO:0000313" key="2">
    <source>
        <dbReference type="EMBL" id="GIN58333.1"/>
    </source>
</evidence>
<name>A0ABQ4KLR0_9BACI</name>